<organism evidence="2">
    <name type="scientific">Timema bartmani</name>
    <dbReference type="NCBI Taxonomy" id="61472"/>
    <lineage>
        <taxon>Eukaryota</taxon>
        <taxon>Metazoa</taxon>
        <taxon>Ecdysozoa</taxon>
        <taxon>Arthropoda</taxon>
        <taxon>Hexapoda</taxon>
        <taxon>Insecta</taxon>
        <taxon>Pterygota</taxon>
        <taxon>Neoptera</taxon>
        <taxon>Polyneoptera</taxon>
        <taxon>Phasmatodea</taxon>
        <taxon>Timematodea</taxon>
        <taxon>Timematoidea</taxon>
        <taxon>Timematidae</taxon>
        <taxon>Timema</taxon>
    </lineage>
</organism>
<dbReference type="AlphaFoldDB" id="A0A7R9I182"/>
<dbReference type="Pfam" id="PF05712">
    <property type="entry name" value="MRG"/>
    <property type="match status" value="1"/>
</dbReference>
<proteinExistence type="predicted"/>
<dbReference type="PROSITE" id="PS51640">
    <property type="entry name" value="MRG"/>
    <property type="match status" value="1"/>
</dbReference>
<dbReference type="Gene3D" id="1.10.274.30">
    <property type="entry name" value="MRG domain"/>
    <property type="match status" value="1"/>
</dbReference>
<accession>A0A7R9I182</accession>
<protein>
    <recommendedName>
        <fullName evidence="1">MRG domain-containing protein</fullName>
    </recommendedName>
</protein>
<feature type="domain" description="MRG" evidence="1">
    <location>
        <begin position="54"/>
        <end position="90"/>
    </location>
</feature>
<gene>
    <name evidence="2" type="ORF">TBIB3V08_LOCUS6062</name>
</gene>
<evidence type="ECO:0000313" key="2">
    <source>
        <dbReference type="EMBL" id="CAD7443662.1"/>
    </source>
</evidence>
<dbReference type="EMBL" id="OD566264">
    <property type="protein sequence ID" value="CAD7443662.1"/>
    <property type="molecule type" value="Genomic_DNA"/>
</dbReference>
<dbReference type="InterPro" id="IPR026541">
    <property type="entry name" value="MRG_dom"/>
</dbReference>
<reference evidence="2" key="1">
    <citation type="submission" date="2020-11" db="EMBL/GenBank/DDBJ databases">
        <authorList>
            <person name="Tran Van P."/>
        </authorList>
    </citation>
    <scope>NUCLEOTIDE SEQUENCE</scope>
</reference>
<sequence length="92" mass="10470">MHNVWYGGGVGGGTLQQGFTKQSGISSLFFCEHHSLGRDVAQDDAIHLGQCRLNREEQFLTKVEIKVKFPEELKPWLVDDWDLITRQKKVNG</sequence>
<evidence type="ECO:0000259" key="1">
    <source>
        <dbReference type="Pfam" id="PF05712"/>
    </source>
</evidence>
<name>A0A7R9I182_9NEOP</name>
<dbReference type="InterPro" id="IPR038217">
    <property type="entry name" value="MRG_C_sf"/>
</dbReference>